<name>A0A1E5P2T3_9ACTN</name>
<proteinExistence type="predicted"/>
<comment type="caution">
    <text evidence="1">The sequence shown here is derived from an EMBL/GenBank/DDBJ whole genome shotgun (WGS) entry which is preliminary data.</text>
</comment>
<dbReference type="Proteomes" id="UP000095759">
    <property type="component" value="Unassembled WGS sequence"/>
</dbReference>
<reference evidence="1 2" key="1">
    <citation type="submission" date="2016-08" db="EMBL/GenBank/DDBJ databases">
        <title>Complete genome sequence of Streptomyces agglomeratus strain 6-3-2, a novel anti-MRSA actinomycete isolated from Wuli of Tebit, China.</title>
        <authorList>
            <person name="Chen X."/>
        </authorList>
    </citation>
    <scope>NUCLEOTIDE SEQUENCE [LARGE SCALE GENOMIC DNA]</scope>
    <source>
        <strain evidence="1 2">6-3-2</strain>
    </source>
</reference>
<dbReference type="EMBL" id="MEHJ01000001">
    <property type="protein sequence ID" value="OEJ23868.1"/>
    <property type="molecule type" value="Genomic_DNA"/>
</dbReference>
<evidence type="ECO:0000313" key="1">
    <source>
        <dbReference type="EMBL" id="OEJ23868.1"/>
    </source>
</evidence>
<organism evidence="1 2">
    <name type="scientific">Streptomyces agglomeratus</name>
    <dbReference type="NCBI Taxonomy" id="285458"/>
    <lineage>
        <taxon>Bacteria</taxon>
        <taxon>Bacillati</taxon>
        <taxon>Actinomycetota</taxon>
        <taxon>Actinomycetes</taxon>
        <taxon>Kitasatosporales</taxon>
        <taxon>Streptomycetaceae</taxon>
        <taxon>Streptomyces</taxon>
    </lineage>
</organism>
<dbReference type="AlphaFoldDB" id="A0A1E5P2T3"/>
<keyword evidence="2" id="KW-1185">Reference proteome</keyword>
<accession>A0A1E5P2T3</accession>
<gene>
    <name evidence="1" type="ORF">AS594_04605</name>
</gene>
<protein>
    <submittedName>
        <fullName evidence="1">Uncharacterized protein</fullName>
    </submittedName>
</protein>
<evidence type="ECO:0000313" key="2">
    <source>
        <dbReference type="Proteomes" id="UP000095759"/>
    </source>
</evidence>
<sequence length="65" mass="6955">MARIAADRRPTRALRMPWEFITGAMAFPVAVSGRPDVAARPLTPGSGPPYGLSGEPFNVRYAEPG</sequence>